<dbReference type="Proteomes" id="UP000289703">
    <property type="component" value="Unassembled WGS sequence"/>
</dbReference>
<evidence type="ECO:0000259" key="1">
    <source>
        <dbReference type="Pfam" id="PF13648"/>
    </source>
</evidence>
<comment type="caution">
    <text evidence="2">The sequence shown here is derived from an EMBL/GenBank/DDBJ whole genome shotgun (WGS) entry which is preliminary data.</text>
</comment>
<dbReference type="EMBL" id="SAXA01000012">
    <property type="protein sequence ID" value="RXQ90967.1"/>
    <property type="molecule type" value="Genomic_DNA"/>
</dbReference>
<feature type="domain" description="Lipocalin-like" evidence="1">
    <location>
        <begin position="70"/>
        <end position="127"/>
    </location>
</feature>
<name>A0A4Q1JKF7_9BACT</name>
<dbReference type="Pfam" id="PF13648">
    <property type="entry name" value="Lipocalin_4"/>
    <property type="match status" value="1"/>
</dbReference>
<protein>
    <recommendedName>
        <fullName evidence="1">Lipocalin-like domain-containing protein</fullName>
    </recommendedName>
</protein>
<reference evidence="2 3" key="1">
    <citation type="submission" date="2019-01" db="EMBL/GenBank/DDBJ databases">
        <title>Ancylomarina salipaludis sp. nov., isolated from a salt marsh.</title>
        <authorList>
            <person name="Yoon J.-H."/>
        </authorList>
    </citation>
    <scope>NUCLEOTIDE SEQUENCE [LARGE SCALE GENOMIC DNA]</scope>
    <source>
        <strain evidence="2 3">SHSM-M15</strain>
    </source>
</reference>
<keyword evidence="3" id="KW-1185">Reference proteome</keyword>
<evidence type="ECO:0000313" key="2">
    <source>
        <dbReference type="EMBL" id="RXQ90967.1"/>
    </source>
</evidence>
<sequence>MISCEGAVPSKTNRKNYKPMKRFRLILLSLSLTALFTTSCTKDETQPSFDESLIIGKWKSGTLFERYDADQSGATWDTADDVTEPEAQEFTWTITKDQLEQIHIIVNGGLVPKRYTITDLTETTMKYEDDFGVTKSFSKQ</sequence>
<organism evidence="2 3">
    <name type="scientific">Ancylomarina salipaludis</name>
    <dbReference type="NCBI Taxonomy" id="2501299"/>
    <lineage>
        <taxon>Bacteria</taxon>
        <taxon>Pseudomonadati</taxon>
        <taxon>Bacteroidota</taxon>
        <taxon>Bacteroidia</taxon>
        <taxon>Marinilabiliales</taxon>
        <taxon>Marinifilaceae</taxon>
        <taxon>Ancylomarina</taxon>
    </lineage>
</organism>
<dbReference type="OrthoDB" id="1119410at2"/>
<gene>
    <name evidence="2" type="ORF">EO244_12750</name>
</gene>
<accession>A0A4Q1JKF7</accession>
<dbReference type="InterPro" id="IPR024311">
    <property type="entry name" value="Lipocalin-like"/>
</dbReference>
<dbReference type="AlphaFoldDB" id="A0A4Q1JKF7"/>
<evidence type="ECO:0000313" key="3">
    <source>
        <dbReference type="Proteomes" id="UP000289703"/>
    </source>
</evidence>
<proteinExistence type="predicted"/>